<evidence type="ECO:0000313" key="4">
    <source>
        <dbReference type="Proteomes" id="UP001230051"/>
    </source>
</evidence>
<dbReference type="Gene3D" id="3.30.70.960">
    <property type="entry name" value="SEA domain"/>
    <property type="match status" value="1"/>
</dbReference>
<organism evidence="3 4">
    <name type="scientific">Acipenser oxyrinchus oxyrinchus</name>
    <dbReference type="NCBI Taxonomy" id="40147"/>
    <lineage>
        <taxon>Eukaryota</taxon>
        <taxon>Metazoa</taxon>
        <taxon>Chordata</taxon>
        <taxon>Craniata</taxon>
        <taxon>Vertebrata</taxon>
        <taxon>Euteleostomi</taxon>
        <taxon>Actinopterygii</taxon>
        <taxon>Chondrostei</taxon>
        <taxon>Acipenseriformes</taxon>
        <taxon>Acipenseridae</taxon>
        <taxon>Acipenser</taxon>
    </lineage>
</organism>
<name>A0AAD8CU77_ACIOX</name>
<reference evidence="3" key="1">
    <citation type="submission" date="2022-02" db="EMBL/GenBank/DDBJ databases">
        <title>Atlantic sturgeon de novo genome assembly.</title>
        <authorList>
            <person name="Stock M."/>
            <person name="Klopp C."/>
            <person name="Guiguen Y."/>
            <person name="Cabau C."/>
            <person name="Parinello H."/>
            <person name="Santidrian Yebra-Pimentel E."/>
            <person name="Kuhl H."/>
            <person name="Dirks R.P."/>
            <person name="Guessner J."/>
            <person name="Wuertz S."/>
            <person name="Du K."/>
            <person name="Schartl M."/>
        </authorList>
    </citation>
    <scope>NUCLEOTIDE SEQUENCE</scope>
    <source>
        <strain evidence="3">STURGEONOMICS-FGT-2020</strain>
        <tissue evidence="3">Whole blood</tissue>
    </source>
</reference>
<accession>A0AAD8CU77</accession>
<dbReference type="EMBL" id="JAGXEW010000025">
    <property type="protein sequence ID" value="KAK1157917.1"/>
    <property type="molecule type" value="Genomic_DNA"/>
</dbReference>
<dbReference type="SUPFAM" id="SSF82671">
    <property type="entry name" value="SEA domain"/>
    <property type="match status" value="2"/>
</dbReference>
<dbReference type="InterPro" id="IPR000082">
    <property type="entry name" value="SEA_dom"/>
</dbReference>
<dbReference type="AlphaFoldDB" id="A0AAD8CU77"/>
<evidence type="ECO:0000259" key="2">
    <source>
        <dbReference type="PROSITE" id="PS50024"/>
    </source>
</evidence>
<dbReference type="Proteomes" id="UP001230051">
    <property type="component" value="Unassembled WGS sequence"/>
</dbReference>
<dbReference type="PROSITE" id="PS50024">
    <property type="entry name" value="SEA"/>
    <property type="match status" value="2"/>
</dbReference>
<keyword evidence="1" id="KW-1133">Transmembrane helix</keyword>
<dbReference type="Pfam" id="PF01390">
    <property type="entry name" value="SEA"/>
    <property type="match status" value="2"/>
</dbReference>
<keyword evidence="4" id="KW-1185">Reference proteome</keyword>
<sequence>MPLSFRMIMDFKETLRDEKSQDFKDLSDKVSRDLYKIYVVLYPVGFVRALVRRFRPGSVIPEVDLEFKANSTTASNPDIVRALYTAVNGSGNVGDLVLDKTSIKSDTADVNTLPPLRIVTEFLLIEGFTPGLSSSISAESIQLNDKINNWLKPILETYYGQTMVNSAFANFSNSDNWIQTKVEYQFSTPIIVNPSKIIDGILASTSPVRYVRYTLKVNENQAQFDMVPFSLRILNKDFSNGLSNRGSTEFKELSTQVTTSIKKLFGNEKGFSEVYVMKLTKGSVVASTEVTFSPGSTSPSRVSQILLNGIPSLETEGLKIDPTSINPPALPTPRPFPGFAVAIIVLCGLAILIIPILIIVVSKSKQQGFFRKLAQAFSLRSTDYYDF</sequence>
<evidence type="ECO:0000256" key="1">
    <source>
        <dbReference type="SAM" id="Phobius"/>
    </source>
</evidence>
<gene>
    <name evidence="3" type="ORF">AOXY_G24102</name>
</gene>
<keyword evidence="1" id="KW-0472">Membrane</keyword>
<feature type="transmembrane region" description="Helical" evidence="1">
    <location>
        <begin position="336"/>
        <end position="361"/>
    </location>
</feature>
<feature type="domain" description="SEA" evidence="2">
    <location>
        <begin position="1"/>
        <end position="110"/>
    </location>
</feature>
<feature type="domain" description="SEA" evidence="2">
    <location>
        <begin position="223"/>
        <end position="332"/>
    </location>
</feature>
<comment type="caution">
    <text evidence="3">The sequence shown here is derived from an EMBL/GenBank/DDBJ whole genome shotgun (WGS) entry which is preliminary data.</text>
</comment>
<protein>
    <recommendedName>
        <fullName evidence="2">SEA domain-containing protein</fullName>
    </recommendedName>
</protein>
<keyword evidence="1" id="KW-0812">Transmembrane</keyword>
<proteinExistence type="predicted"/>
<dbReference type="InterPro" id="IPR036364">
    <property type="entry name" value="SEA_dom_sf"/>
</dbReference>
<dbReference type="SMART" id="SM00200">
    <property type="entry name" value="SEA"/>
    <property type="match status" value="2"/>
</dbReference>
<evidence type="ECO:0000313" key="3">
    <source>
        <dbReference type="EMBL" id="KAK1157917.1"/>
    </source>
</evidence>